<sequence>MRGERKYLIVLLLAFVLYVIIQIFNPKPINWTISLAHEDKNPFGAFILDQVIADVFPTGKVDRSYITMYEQQDTLRNNQLILTTGYYPDEQDLDVMLEHVYSGGNVLISAHVFSPLLEDTLNFTVADYIFDADFMKNLENSDSSYIHFVNPALPVAGDFSYQRNNAYRRFSEIDTASMYVVATNDLGQPVTVRVPHGNGNLYLNTTPLAFSNLYLLYKENREFAAATLSMLPDRPLHWAEYYMQGRRESATPLRYILKEPALAWGYYILLAALIIYMVVESKRKQRAIPVIKPLRNSSVDFVNTISSLYYKRKNHRSIADKRISYFLDQLRTKYYLPQNLEGKPLYEKIASKSGHSTEEVETLMTAIMDVKMKREISEQELKNINRYIEEFKL</sequence>
<feature type="domain" description="DUF4350" evidence="2">
    <location>
        <begin position="39"/>
        <end position="227"/>
    </location>
</feature>
<dbReference type="InterPro" id="IPR025646">
    <property type="entry name" value="DUF4350"/>
</dbReference>
<feature type="transmembrane region" description="Helical" evidence="1">
    <location>
        <begin position="7"/>
        <end position="24"/>
    </location>
</feature>
<organism evidence="3 4">
    <name type="scientific">Fulvivirga sedimenti</name>
    <dbReference type="NCBI Taxonomy" id="2879465"/>
    <lineage>
        <taxon>Bacteria</taxon>
        <taxon>Pseudomonadati</taxon>
        <taxon>Bacteroidota</taxon>
        <taxon>Cytophagia</taxon>
        <taxon>Cytophagales</taxon>
        <taxon>Fulvivirgaceae</taxon>
        <taxon>Fulvivirga</taxon>
    </lineage>
</organism>
<dbReference type="EMBL" id="JAIXNE010000001">
    <property type="protein sequence ID" value="MCA6074362.1"/>
    <property type="molecule type" value="Genomic_DNA"/>
</dbReference>
<protein>
    <recommendedName>
        <fullName evidence="2">DUF4350 domain-containing protein</fullName>
    </recommendedName>
</protein>
<dbReference type="Proteomes" id="UP001139409">
    <property type="component" value="Unassembled WGS sequence"/>
</dbReference>
<feature type="transmembrane region" description="Helical" evidence="1">
    <location>
        <begin position="261"/>
        <end position="279"/>
    </location>
</feature>
<comment type="caution">
    <text evidence="3">The sequence shown here is derived from an EMBL/GenBank/DDBJ whole genome shotgun (WGS) entry which is preliminary data.</text>
</comment>
<dbReference type="AlphaFoldDB" id="A0A9X1HQG6"/>
<accession>A0A9X1HQG6</accession>
<dbReference type="RefSeq" id="WP_225697456.1">
    <property type="nucleotide sequence ID" value="NZ_JAIXNE010000001.1"/>
</dbReference>
<proteinExistence type="predicted"/>
<evidence type="ECO:0000259" key="2">
    <source>
        <dbReference type="Pfam" id="PF14258"/>
    </source>
</evidence>
<keyword evidence="4" id="KW-1185">Reference proteome</keyword>
<keyword evidence="1" id="KW-0812">Transmembrane</keyword>
<evidence type="ECO:0000313" key="4">
    <source>
        <dbReference type="Proteomes" id="UP001139409"/>
    </source>
</evidence>
<evidence type="ECO:0000313" key="3">
    <source>
        <dbReference type="EMBL" id="MCA6074362.1"/>
    </source>
</evidence>
<evidence type="ECO:0000256" key="1">
    <source>
        <dbReference type="SAM" id="Phobius"/>
    </source>
</evidence>
<dbReference type="Pfam" id="PF14258">
    <property type="entry name" value="DUF4350"/>
    <property type="match status" value="1"/>
</dbReference>
<gene>
    <name evidence="3" type="ORF">LDX50_05755</name>
</gene>
<reference evidence="3" key="1">
    <citation type="submission" date="2021-09" db="EMBL/GenBank/DDBJ databases">
        <title>Fulvivirga sp. isolated from coastal sediment.</title>
        <authorList>
            <person name="Yu H."/>
        </authorList>
    </citation>
    <scope>NUCLEOTIDE SEQUENCE</scope>
    <source>
        <strain evidence="3">1062</strain>
    </source>
</reference>
<keyword evidence="1" id="KW-0472">Membrane</keyword>
<keyword evidence="1" id="KW-1133">Transmembrane helix</keyword>
<name>A0A9X1HQG6_9BACT</name>